<dbReference type="PROSITE" id="PS50928">
    <property type="entry name" value="ABC_TM1"/>
    <property type="match status" value="1"/>
</dbReference>
<dbReference type="InterPro" id="IPR035906">
    <property type="entry name" value="MetI-like_sf"/>
</dbReference>
<dbReference type="Pfam" id="PF00528">
    <property type="entry name" value="BPD_transp_1"/>
    <property type="match status" value="1"/>
</dbReference>
<feature type="transmembrane region" description="Helical" evidence="7">
    <location>
        <begin position="213"/>
        <end position="234"/>
    </location>
</feature>
<name>A0ABP7GGE1_9MICO</name>
<dbReference type="Gene3D" id="1.10.3720.10">
    <property type="entry name" value="MetI-like"/>
    <property type="match status" value="1"/>
</dbReference>
<dbReference type="PANTHER" id="PTHR30151:SF0">
    <property type="entry name" value="ABC TRANSPORTER PERMEASE PROTEIN MJ0413-RELATED"/>
    <property type="match status" value="1"/>
</dbReference>
<evidence type="ECO:0000313" key="10">
    <source>
        <dbReference type="Proteomes" id="UP001500540"/>
    </source>
</evidence>
<evidence type="ECO:0000256" key="7">
    <source>
        <dbReference type="RuleBase" id="RU363032"/>
    </source>
</evidence>
<evidence type="ECO:0000259" key="8">
    <source>
        <dbReference type="PROSITE" id="PS50928"/>
    </source>
</evidence>
<sequence>MLRWGTILAALATWQVGAAFAREGSIFLLSPGEIAAGLVPMLQDVSAREALTLTAWEFGIAFVISIVLGTAIAAVLAVTPLSRRSGLVLFQLFVSVPQVAIYALFVLFLGAGAESKIVFGVTHGMLPVVIGILAAVDGYRSNLPQAVRAMGGRRWAVVRYAVIPAVLPSAVTSMRLCASLCLLGILIAELLVSSGGVGRQIGTYSGALQIDKLYALVAVVCIAAIVINILLAIVERRAGRWKA</sequence>
<keyword evidence="3" id="KW-1003">Cell membrane</keyword>
<dbReference type="CDD" id="cd06261">
    <property type="entry name" value="TM_PBP2"/>
    <property type="match status" value="1"/>
</dbReference>
<proteinExistence type="inferred from homology"/>
<keyword evidence="10" id="KW-1185">Reference proteome</keyword>
<comment type="subcellular location">
    <subcellularLocation>
        <location evidence="1 7">Cell membrane</location>
        <topology evidence="1 7">Multi-pass membrane protein</topology>
    </subcellularLocation>
</comment>
<gene>
    <name evidence="9" type="ORF">GCM10022240_16330</name>
</gene>
<keyword evidence="2 7" id="KW-0813">Transport</keyword>
<dbReference type="PANTHER" id="PTHR30151">
    <property type="entry name" value="ALKANE SULFONATE ABC TRANSPORTER-RELATED, MEMBRANE SUBUNIT"/>
    <property type="match status" value="1"/>
</dbReference>
<dbReference type="InterPro" id="IPR000515">
    <property type="entry name" value="MetI-like"/>
</dbReference>
<keyword evidence="5 7" id="KW-1133">Transmembrane helix</keyword>
<organism evidence="9 10">
    <name type="scientific">Microbacterium kribbense</name>
    <dbReference type="NCBI Taxonomy" id="433645"/>
    <lineage>
        <taxon>Bacteria</taxon>
        <taxon>Bacillati</taxon>
        <taxon>Actinomycetota</taxon>
        <taxon>Actinomycetes</taxon>
        <taxon>Micrococcales</taxon>
        <taxon>Microbacteriaceae</taxon>
        <taxon>Microbacterium</taxon>
    </lineage>
</organism>
<evidence type="ECO:0000313" key="9">
    <source>
        <dbReference type="EMBL" id="GAA3764795.1"/>
    </source>
</evidence>
<feature type="transmembrane region" description="Helical" evidence="7">
    <location>
        <begin position="117"/>
        <end position="136"/>
    </location>
</feature>
<dbReference type="Proteomes" id="UP001500540">
    <property type="component" value="Unassembled WGS sequence"/>
</dbReference>
<feature type="transmembrane region" description="Helical" evidence="7">
    <location>
        <begin position="58"/>
        <end position="81"/>
    </location>
</feature>
<evidence type="ECO:0000256" key="3">
    <source>
        <dbReference type="ARBA" id="ARBA00022475"/>
    </source>
</evidence>
<evidence type="ECO:0000256" key="2">
    <source>
        <dbReference type="ARBA" id="ARBA00022448"/>
    </source>
</evidence>
<evidence type="ECO:0000256" key="4">
    <source>
        <dbReference type="ARBA" id="ARBA00022692"/>
    </source>
</evidence>
<evidence type="ECO:0000256" key="5">
    <source>
        <dbReference type="ARBA" id="ARBA00022989"/>
    </source>
</evidence>
<dbReference type="RefSeq" id="WP_344782415.1">
    <property type="nucleotide sequence ID" value="NZ_BAABAF010000005.1"/>
</dbReference>
<keyword evidence="6 7" id="KW-0472">Membrane</keyword>
<reference evidence="10" key="1">
    <citation type="journal article" date="2019" name="Int. J. Syst. Evol. Microbiol.">
        <title>The Global Catalogue of Microorganisms (GCM) 10K type strain sequencing project: providing services to taxonomists for standard genome sequencing and annotation.</title>
        <authorList>
            <consortium name="The Broad Institute Genomics Platform"/>
            <consortium name="The Broad Institute Genome Sequencing Center for Infectious Disease"/>
            <person name="Wu L."/>
            <person name="Ma J."/>
        </authorList>
    </citation>
    <scope>NUCLEOTIDE SEQUENCE [LARGE SCALE GENOMIC DNA]</scope>
    <source>
        <strain evidence="10">JCM 16950</strain>
    </source>
</reference>
<keyword evidence="4 7" id="KW-0812">Transmembrane</keyword>
<feature type="transmembrane region" description="Helical" evidence="7">
    <location>
        <begin position="88"/>
        <end position="111"/>
    </location>
</feature>
<dbReference type="EMBL" id="BAABAF010000005">
    <property type="protein sequence ID" value="GAA3764795.1"/>
    <property type="molecule type" value="Genomic_DNA"/>
</dbReference>
<comment type="caution">
    <text evidence="9">The sequence shown here is derived from an EMBL/GenBank/DDBJ whole genome shotgun (WGS) entry which is preliminary data.</text>
</comment>
<comment type="similarity">
    <text evidence="7">Belongs to the binding-protein-dependent transport system permease family.</text>
</comment>
<dbReference type="SUPFAM" id="SSF161098">
    <property type="entry name" value="MetI-like"/>
    <property type="match status" value="1"/>
</dbReference>
<evidence type="ECO:0000256" key="1">
    <source>
        <dbReference type="ARBA" id="ARBA00004651"/>
    </source>
</evidence>
<feature type="domain" description="ABC transmembrane type-1" evidence="8">
    <location>
        <begin position="51"/>
        <end position="235"/>
    </location>
</feature>
<feature type="transmembrane region" description="Helical" evidence="7">
    <location>
        <begin position="157"/>
        <end position="187"/>
    </location>
</feature>
<evidence type="ECO:0000256" key="6">
    <source>
        <dbReference type="ARBA" id="ARBA00023136"/>
    </source>
</evidence>
<protein>
    <submittedName>
        <fullName evidence="9">ABC transporter permease</fullName>
    </submittedName>
</protein>
<accession>A0ABP7GGE1</accession>